<sequence length="1005" mass="110628">MRAAVLFSAFSLIEADSCVACSSRRMNFTEWDALKSTDCWDDEKALQNSLDGKPNSVEPCRKSEISDHRRCATEIRNWWTPEGNQRVSVIRGCKRIPADLDDVDQDGCVNEIDTTGAHIRTCYALGRQPDDGEELREVPIQNVLDLLEEENLKNVKCHVCEGYTASEDGSYEECRDDTDQEEGECPEWASMGCFRVNNQALHEINGNEKRSVLRGCSAFSLDQTNCNEYVEGIFELGESCKDTCPGNEGQEFCNVGEVQPLNKCYVCDYEWDSLGTVRNGDVRCRYPATAGAFELQECPDSAPSCATEMKVLWNRDGNQINTISRFCTGDKAPEDETPENNCQSSKDLVSQESTKSCKTTCYELGCNDKNDIYKLFSVRNDTISCNSCYYDENRPESNNQDCASENGGEQTECEPFEDSGCFSAGNWLTKENTDGAIGEFFRGCSSFNFNEAVKGCHEEVIVTGSGSRQLNTYCRDHCETGDCNTEPIENPGILGGIKCTTCSAAMNNRGEMISGSEKCFSSKAEDIEQFSLNCDAPEGMVAFCGNEMDGDWFYTGQQIFLVGRGCRYFPEGSNGYGRCEEYNANGYEIRQCSEAKRGSTENVANADLSFLLSNFESGEELSCYHCAENLGSDNPELCENGGEVNTKCPSWASTSCSDSRITGFSAETGAGYHKGCSTFDKFDEPVCDIANTDYEICRKTCKGNNCNSKPIPPPPQCHVCTYEFDDFGHSIGNPNCFNETTLTSDTIQTCAEGETVCVTELQSEWRFGGEQRHIIRRYCAKESALGEPYCLEHNGGEESYKDCYSTCSNDVENAGSIACNNNNDDVYSLFKPQGNDPIVTSCKSCFYSEIPNGEDGVIRCKNQPGDQDKVNCLPFQQAGCYVSNSWRNTDGQEYQEVYRGCSAFPESLVDKGCYESSGPNGAIEVCKSWCGKNQCNVDQADELTSTTTTPTTTTTTTPTTTTPSTTASTSTPVETTTTTTTPDETTSAAVTNFLASLLLATLCFL</sequence>
<evidence type="ECO:0000256" key="2">
    <source>
        <dbReference type="SAM" id="SignalP"/>
    </source>
</evidence>
<keyword evidence="4" id="KW-1185">Reference proteome</keyword>
<reference evidence="3 4" key="1">
    <citation type="submission" date="2021-04" db="EMBL/GenBank/DDBJ databases">
        <authorList>
            <person name="Bliznina A."/>
        </authorList>
    </citation>
    <scope>NUCLEOTIDE SEQUENCE [LARGE SCALE GENOMIC DNA]</scope>
</reference>
<dbReference type="EMBL" id="OU015569">
    <property type="protein sequence ID" value="CAG5095917.1"/>
    <property type="molecule type" value="Genomic_DNA"/>
</dbReference>
<name>A0ABN7S9N3_OIKDI</name>
<protein>
    <submittedName>
        <fullName evidence="3">Oidioi.mRNA.OKI2018_I69.XSR.g14398.t1.cds</fullName>
    </submittedName>
</protein>
<keyword evidence="2" id="KW-0732">Signal</keyword>
<dbReference type="Proteomes" id="UP001158576">
    <property type="component" value="Chromosome XSR"/>
</dbReference>
<feature type="chain" id="PRO_5045039347" evidence="2">
    <location>
        <begin position="16"/>
        <end position="1005"/>
    </location>
</feature>
<organism evidence="3 4">
    <name type="scientific">Oikopleura dioica</name>
    <name type="common">Tunicate</name>
    <dbReference type="NCBI Taxonomy" id="34765"/>
    <lineage>
        <taxon>Eukaryota</taxon>
        <taxon>Metazoa</taxon>
        <taxon>Chordata</taxon>
        <taxon>Tunicata</taxon>
        <taxon>Appendicularia</taxon>
        <taxon>Copelata</taxon>
        <taxon>Oikopleuridae</taxon>
        <taxon>Oikopleura</taxon>
    </lineage>
</organism>
<feature type="region of interest" description="Disordered" evidence="1">
    <location>
        <begin position="945"/>
        <end position="984"/>
    </location>
</feature>
<feature type="signal peptide" evidence="2">
    <location>
        <begin position="1"/>
        <end position="15"/>
    </location>
</feature>
<accession>A0ABN7S9N3</accession>
<evidence type="ECO:0000256" key="1">
    <source>
        <dbReference type="SAM" id="MobiDB-lite"/>
    </source>
</evidence>
<evidence type="ECO:0000313" key="3">
    <source>
        <dbReference type="EMBL" id="CAG5095917.1"/>
    </source>
</evidence>
<evidence type="ECO:0000313" key="4">
    <source>
        <dbReference type="Proteomes" id="UP001158576"/>
    </source>
</evidence>
<gene>
    <name evidence="3" type="ORF">OKIOD_LOCUS5956</name>
</gene>
<proteinExistence type="predicted"/>